<sequence length="277" mass="31294">MAMKKVLLLFDGLNFYENMISFVQRMHVLSPVLATGVFAPVVSLANLWSYAGTGEGGMPVPALLESEEETELSANIRRFEQMCQASRVPHRVHQTSYDLALYAVHEESRFADLLILSGDAFYNEMLYASPAQYLRDALHDTECPVLVLPERPTFPADILIAYDGSRESVYALKQFAYLFPEWTRLETTVVHSARNADRDFPQSKLIGELVGAHYKKAEFRALSRTDGPDFKAWVEGHRDALLVAGAFSRGWISELFHGSFCADLVRQHRIPIFIAHH</sequence>
<evidence type="ECO:0000313" key="2">
    <source>
        <dbReference type="Proteomes" id="UP000295334"/>
    </source>
</evidence>
<evidence type="ECO:0000313" key="1">
    <source>
        <dbReference type="EMBL" id="TCJ19089.1"/>
    </source>
</evidence>
<protein>
    <submittedName>
        <fullName evidence="1">Universal stress protein</fullName>
    </submittedName>
</protein>
<comment type="caution">
    <text evidence="1">The sequence shown here is derived from an EMBL/GenBank/DDBJ whole genome shotgun (WGS) entry which is preliminary data.</text>
</comment>
<name>A0A4R1BNH9_9BACT</name>
<dbReference type="AlphaFoldDB" id="A0A4R1BNH9"/>
<organism evidence="1 2">
    <name type="scientific">Flaviaesturariibacter flavus</name>
    <dbReference type="NCBI Taxonomy" id="2502780"/>
    <lineage>
        <taxon>Bacteria</taxon>
        <taxon>Pseudomonadati</taxon>
        <taxon>Bacteroidota</taxon>
        <taxon>Chitinophagia</taxon>
        <taxon>Chitinophagales</taxon>
        <taxon>Chitinophagaceae</taxon>
        <taxon>Flaviaestuariibacter</taxon>
    </lineage>
</organism>
<reference evidence="1 2" key="1">
    <citation type="submission" date="2019-03" db="EMBL/GenBank/DDBJ databases">
        <authorList>
            <person name="Kim M.K.M."/>
        </authorList>
    </citation>
    <scope>NUCLEOTIDE SEQUENCE [LARGE SCALE GENOMIC DNA]</scope>
    <source>
        <strain evidence="1 2">17J68-12</strain>
    </source>
</reference>
<dbReference type="OrthoDB" id="659195at2"/>
<proteinExistence type="predicted"/>
<keyword evidence="2" id="KW-1185">Reference proteome</keyword>
<dbReference type="SUPFAM" id="SSF52402">
    <property type="entry name" value="Adenine nucleotide alpha hydrolases-like"/>
    <property type="match status" value="1"/>
</dbReference>
<dbReference type="Proteomes" id="UP000295334">
    <property type="component" value="Unassembled WGS sequence"/>
</dbReference>
<dbReference type="RefSeq" id="WP_131446068.1">
    <property type="nucleotide sequence ID" value="NZ_SJZI01000002.1"/>
</dbReference>
<gene>
    <name evidence="1" type="ORF">EPD60_01340</name>
</gene>
<dbReference type="EMBL" id="SJZI01000002">
    <property type="protein sequence ID" value="TCJ19089.1"/>
    <property type="molecule type" value="Genomic_DNA"/>
</dbReference>
<dbReference type="Gene3D" id="3.40.50.12370">
    <property type="match status" value="1"/>
</dbReference>
<accession>A0A4R1BNH9</accession>